<feature type="signal peptide" evidence="2">
    <location>
        <begin position="1"/>
        <end position="32"/>
    </location>
</feature>
<protein>
    <recommendedName>
        <fullName evidence="5">Ig-like domain-containing protein</fullName>
    </recommendedName>
</protein>
<keyword evidence="4" id="KW-1185">Reference proteome</keyword>
<dbReference type="Ensembl" id="ENSBJAT00000012007.1">
    <property type="protein sequence ID" value="ENSBJAP00000011676.1"/>
    <property type="gene ID" value="ENSBJAG00000007907.1"/>
</dbReference>
<dbReference type="Proteomes" id="UP000694555">
    <property type="component" value="Unplaced"/>
</dbReference>
<evidence type="ECO:0000256" key="1">
    <source>
        <dbReference type="SAM" id="MobiDB-lite"/>
    </source>
</evidence>
<dbReference type="InterPro" id="IPR027834">
    <property type="entry name" value="PTCRA"/>
</dbReference>
<dbReference type="PANTHER" id="PTHR37866:SF1">
    <property type="entry name" value="PRE T-CELL ANTIGEN RECEPTOR ALPHA"/>
    <property type="match status" value="1"/>
</dbReference>
<sequence>MGDAAGSDGWRGAEPLTLWLPWRCCWLSLCFCSCPVSSPGTTKSSPGMTETGVGGVGAKADMMVAGQGGQLVVCVVSDLAPSSGHAVWISGGNGSTLQSFTYGTSQEDGGTVCTVSLLPNDPPAEGDLACHVGPNTTSPAHSSSPIHVTGTAPQPPFLPVLLAPHSLIVAIRVVLLKVALSDALLTSILLSPSFGLKDSGGWRGALPPKMLEGETLCSLGGCKEGGGGTLCGWGREKGCHVFVGGRDPELSGGVGKDPKLPGGRERTPNYLGEGKGPRITWGVGRGPRITWGLGGNPGLPGVGKGPWITWGVGRGPWIAWGVGKGPQIT</sequence>
<feature type="compositionally biased region" description="Basic and acidic residues" evidence="1">
    <location>
        <begin position="256"/>
        <end position="267"/>
    </location>
</feature>
<evidence type="ECO:0000256" key="2">
    <source>
        <dbReference type="SAM" id="SignalP"/>
    </source>
</evidence>
<accession>A0A8C0B5D7</accession>
<evidence type="ECO:0000313" key="4">
    <source>
        <dbReference type="Proteomes" id="UP000694555"/>
    </source>
</evidence>
<reference evidence="3" key="2">
    <citation type="submission" date="2025-09" db="UniProtKB">
        <authorList>
            <consortium name="Ensembl"/>
        </authorList>
    </citation>
    <scope>IDENTIFICATION</scope>
</reference>
<evidence type="ECO:0000313" key="3">
    <source>
        <dbReference type="Ensembl" id="ENSBJAP00000011676.1"/>
    </source>
</evidence>
<dbReference type="Gene3D" id="2.60.40.10">
    <property type="entry name" value="Immunoglobulins"/>
    <property type="match status" value="1"/>
</dbReference>
<feature type="region of interest" description="Disordered" evidence="1">
    <location>
        <begin position="250"/>
        <end position="277"/>
    </location>
</feature>
<feature type="chain" id="PRO_5034466684" description="Ig-like domain-containing protein" evidence="2">
    <location>
        <begin position="33"/>
        <end position="329"/>
    </location>
</feature>
<reference evidence="3" key="1">
    <citation type="submission" date="2025-08" db="UniProtKB">
        <authorList>
            <consortium name="Ensembl"/>
        </authorList>
    </citation>
    <scope>IDENTIFICATION</scope>
</reference>
<evidence type="ECO:0008006" key="5">
    <source>
        <dbReference type="Google" id="ProtNLM"/>
    </source>
</evidence>
<dbReference type="PANTHER" id="PTHR37866">
    <property type="entry name" value="PRE T-CELL ANTIGEN RECEPTOR ALPHA"/>
    <property type="match status" value="1"/>
</dbReference>
<organism evidence="3 4">
    <name type="scientific">Buteo japonicus</name>
    <dbReference type="NCBI Taxonomy" id="224669"/>
    <lineage>
        <taxon>Eukaryota</taxon>
        <taxon>Metazoa</taxon>
        <taxon>Chordata</taxon>
        <taxon>Craniata</taxon>
        <taxon>Vertebrata</taxon>
        <taxon>Euteleostomi</taxon>
        <taxon>Archelosauria</taxon>
        <taxon>Archosauria</taxon>
        <taxon>Dinosauria</taxon>
        <taxon>Saurischia</taxon>
        <taxon>Theropoda</taxon>
        <taxon>Coelurosauria</taxon>
        <taxon>Aves</taxon>
        <taxon>Neognathae</taxon>
        <taxon>Neoaves</taxon>
        <taxon>Telluraves</taxon>
        <taxon>Accipitrimorphae</taxon>
        <taxon>Accipitriformes</taxon>
        <taxon>Accipitridae</taxon>
        <taxon>Accipitrinae</taxon>
        <taxon>Buteo</taxon>
    </lineage>
</organism>
<dbReference type="InterPro" id="IPR013783">
    <property type="entry name" value="Ig-like_fold"/>
</dbReference>
<name>A0A8C0B5D7_9AVES</name>
<proteinExistence type="predicted"/>
<dbReference type="Pfam" id="PF15028">
    <property type="entry name" value="PTCRA"/>
    <property type="match status" value="1"/>
</dbReference>
<dbReference type="AlphaFoldDB" id="A0A8C0B5D7"/>
<keyword evidence="2" id="KW-0732">Signal</keyword>